<evidence type="ECO:0008006" key="3">
    <source>
        <dbReference type="Google" id="ProtNLM"/>
    </source>
</evidence>
<accession>A0ABR2HAC0</accession>
<evidence type="ECO:0000313" key="2">
    <source>
        <dbReference type="Proteomes" id="UP001470230"/>
    </source>
</evidence>
<comment type="caution">
    <text evidence="1">The sequence shown here is derived from an EMBL/GenBank/DDBJ whole genome shotgun (WGS) entry which is preliminary data.</text>
</comment>
<gene>
    <name evidence="1" type="ORF">M9Y10_025372</name>
</gene>
<sequence length="279" mass="33860">MEIEEEIVKKAKLQSLILEFLENNDDNDQNLNELIYFINDNTISKNKLDFQDLLNLLLHISNFHYRETNFFPKICQILQIFNPDIQTLFSDIEIYTIFEKNKLLVYFLILDKIIVPSKSLIDNILSKEDYYNYGWYHEKKLHTKYFLYYVIKPYIEKERQQEIEEKIKRIYEIDINECQRKCQLGENDSYICQLIREDLIDDFIIYINQTNYPLNYEIKQNSTFETNEFFISSFNDPTLIQYAAFYGSLQIFKYLQIMGAKLNSFWHMPFMVKMQRLLI</sequence>
<name>A0ABR2HAC0_9EUKA</name>
<organism evidence="1 2">
    <name type="scientific">Tritrichomonas musculus</name>
    <dbReference type="NCBI Taxonomy" id="1915356"/>
    <lineage>
        <taxon>Eukaryota</taxon>
        <taxon>Metamonada</taxon>
        <taxon>Parabasalia</taxon>
        <taxon>Tritrichomonadida</taxon>
        <taxon>Tritrichomonadidae</taxon>
        <taxon>Tritrichomonas</taxon>
    </lineage>
</organism>
<dbReference type="Proteomes" id="UP001470230">
    <property type="component" value="Unassembled WGS sequence"/>
</dbReference>
<proteinExistence type="predicted"/>
<reference evidence="1 2" key="1">
    <citation type="submission" date="2024-04" db="EMBL/GenBank/DDBJ databases">
        <title>Tritrichomonas musculus Genome.</title>
        <authorList>
            <person name="Alves-Ferreira E."/>
            <person name="Grigg M."/>
            <person name="Lorenzi H."/>
            <person name="Galac M."/>
        </authorList>
    </citation>
    <scope>NUCLEOTIDE SEQUENCE [LARGE SCALE GENOMIC DNA]</scope>
    <source>
        <strain evidence="1 2">EAF2021</strain>
    </source>
</reference>
<evidence type="ECO:0000313" key="1">
    <source>
        <dbReference type="EMBL" id="KAK8843175.1"/>
    </source>
</evidence>
<keyword evidence="2" id="KW-1185">Reference proteome</keyword>
<dbReference type="EMBL" id="JAPFFF010000036">
    <property type="protein sequence ID" value="KAK8843175.1"/>
    <property type="molecule type" value="Genomic_DNA"/>
</dbReference>
<protein>
    <recommendedName>
        <fullName evidence="3">Ankyrin repeat protein</fullName>
    </recommendedName>
</protein>